<dbReference type="PANTHER" id="PTHR22642">
    <property type="entry name" value="IMIDAZOLONEPROPIONASE"/>
    <property type="match status" value="1"/>
</dbReference>
<dbReference type="PANTHER" id="PTHR22642:SF2">
    <property type="entry name" value="PROTEIN LONG AFTER FAR-RED 3"/>
    <property type="match status" value="1"/>
</dbReference>
<gene>
    <name evidence="2" type="ORF">HMPREF9233_01422</name>
</gene>
<dbReference type="GO" id="GO:0016810">
    <property type="term" value="F:hydrolase activity, acting on carbon-nitrogen (but not peptide) bonds"/>
    <property type="evidence" value="ECO:0007669"/>
    <property type="project" value="InterPro"/>
</dbReference>
<evidence type="ECO:0000259" key="1">
    <source>
        <dbReference type="Pfam" id="PF07969"/>
    </source>
</evidence>
<dbReference type="Gene3D" id="3.10.310.70">
    <property type="match status" value="1"/>
</dbReference>
<dbReference type="InterPro" id="IPR013108">
    <property type="entry name" value="Amidohydro_3"/>
</dbReference>
<dbReference type="Pfam" id="PF07969">
    <property type="entry name" value="Amidohydro_3"/>
    <property type="match status" value="1"/>
</dbReference>
<reference evidence="2 3" key="1">
    <citation type="submission" date="2012-09" db="EMBL/GenBank/DDBJ databases">
        <title>The Genome Sequence of Actinobaculum massiliae ACS-171-V-COL2.</title>
        <authorList>
            <consortium name="The Broad Institute Genome Sequencing Platform"/>
            <person name="Earl A."/>
            <person name="Ward D."/>
            <person name="Feldgarden M."/>
            <person name="Gevers D."/>
            <person name="Saerens B."/>
            <person name="Vaneechoutte M."/>
            <person name="Walker B."/>
            <person name="Young S.K."/>
            <person name="Zeng Q."/>
            <person name="Gargeya S."/>
            <person name="Fitzgerald M."/>
            <person name="Haas B."/>
            <person name="Abouelleil A."/>
            <person name="Alvarado L."/>
            <person name="Arachchi H.M."/>
            <person name="Berlin A."/>
            <person name="Chapman S.B."/>
            <person name="Goldberg J."/>
            <person name="Griggs A."/>
            <person name="Gujja S."/>
            <person name="Hansen M."/>
            <person name="Howarth C."/>
            <person name="Imamovic A."/>
            <person name="Larimer J."/>
            <person name="McCowen C."/>
            <person name="Montmayeur A."/>
            <person name="Murphy C."/>
            <person name="Neiman D."/>
            <person name="Pearson M."/>
            <person name="Priest M."/>
            <person name="Roberts A."/>
            <person name="Saif S."/>
            <person name="Shea T."/>
            <person name="Sisk P."/>
            <person name="Sykes S."/>
            <person name="Wortman J."/>
            <person name="Nusbaum C."/>
            <person name="Birren B."/>
        </authorList>
    </citation>
    <scope>NUCLEOTIDE SEQUENCE [LARGE SCALE GENOMIC DNA]</scope>
    <source>
        <strain evidence="3">ACS-171-V-Col2</strain>
    </source>
</reference>
<dbReference type="InterPro" id="IPR011059">
    <property type="entry name" value="Metal-dep_hydrolase_composite"/>
</dbReference>
<dbReference type="Gene3D" id="2.30.40.10">
    <property type="entry name" value="Urease, subunit C, domain 1"/>
    <property type="match status" value="1"/>
</dbReference>
<proteinExistence type="predicted"/>
<sequence>MEQRMAANAVIASRHVFLNHDFPDVPAALVVRAGRVVARVPYEQAKQYECEGAPLFDFGGSFICPGFHDAHQHVFHTALFPSEIATSYCGKNEQDCVRHLQEFSARAPNDGWLIGQGYRYALWDPPRVPTKDSLDAAFPDRPVAMYSGDCHNLWLNSAGLRILGIDRETRPPHGGIIERDVQGIPTGVLREAAAMLYASRIFKSIPSQMVKSAYEGHFQRMLSQGLTSLCDMALCPLPGADCVNEGIYEELESEGKLAMRVHLFPQLIGDLDRILALRARLRGSLLRAPGMKQFFDGVSSAHTAWLLEPYSNPYFAGDSGRPTIEPEKMRELIMNAAEHHIPVRIHAIGDRSVSEALEIIRDAQVRFGVPEQGRNSLEHIENLTREDAQLFSQLGVVASVQPQHLAIDTEQPARDLGEARAAFMWPFATYAETGAVMAFGTDAPCSPANWREVLSCAVWRQNPQTRRPTEGWLPEQKISMRQALSAYSHGSAYVVGREGELGTLDVGKYADIAVCNENLLTCGPEALLEASMRATFVGGELVWEQ</sequence>
<dbReference type="AlphaFoldDB" id="K9EZ40"/>
<dbReference type="EMBL" id="AGWL01000008">
    <property type="protein sequence ID" value="EKU94475.1"/>
    <property type="molecule type" value="Genomic_DNA"/>
</dbReference>
<dbReference type="InterPro" id="IPR032466">
    <property type="entry name" value="Metal_Hydrolase"/>
</dbReference>
<dbReference type="PATRIC" id="fig|883066.3.peg.1486"/>
<evidence type="ECO:0000313" key="2">
    <source>
        <dbReference type="EMBL" id="EKU94475.1"/>
    </source>
</evidence>
<protein>
    <recommendedName>
        <fullName evidence="1">Amidohydrolase 3 domain-containing protein</fullName>
    </recommendedName>
</protein>
<dbReference type="InterPro" id="IPR033932">
    <property type="entry name" value="YtcJ-like"/>
</dbReference>
<dbReference type="STRING" id="202789.GCA_001457435_00688"/>
<keyword evidence="3" id="KW-1185">Reference proteome</keyword>
<accession>K9EZ40</accession>
<dbReference type="SUPFAM" id="SSF51556">
    <property type="entry name" value="Metallo-dependent hydrolases"/>
    <property type="match status" value="1"/>
</dbReference>
<dbReference type="Gene3D" id="3.20.20.140">
    <property type="entry name" value="Metal-dependent hydrolases"/>
    <property type="match status" value="1"/>
</dbReference>
<dbReference type="HOGENOM" id="CLU_009942_3_1_11"/>
<feature type="domain" description="Amidohydrolase 3" evidence="1">
    <location>
        <begin position="57"/>
        <end position="542"/>
    </location>
</feature>
<dbReference type="CDD" id="cd01300">
    <property type="entry name" value="YtcJ_like"/>
    <property type="match status" value="1"/>
</dbReference>
<comment type="caution">
    <text evidence="2">The sequence shown here is derived from an EMBL/GenBank/DDBJ whole genome shotgun (WGS) entry which is preliminary data.</text>
</comment>
<dbReference type="Proteomes" id="UP000009888">
    <property type="component" value="Unassembled WGS sequence"/>
</dbReference>
<name>K9EZ40_9ACTO</name>
<dbReference type="SUPFAM" id="SSF51338">
    <property type="entry name" value="Composite domain of metallo-dependent hydrolases"/>
    <property type="match status" value="1"/>
</dbReference>
<dbReference type="RefSeq" id="WP_007001627.1">
    <property type="nucleotide sequence ID" value="NZ_JH992956.1"/>
</dbReference>
<evidence type="ECO:0000313" key="3">
    <source>
        <dbReference type="Proteomes" id="UP000009888"/>
    </source>
</evidence>
<organism evidence="2 3">
    <name type="scientific">Actinobaculum massiliense ACS-171-V-Col2</name>
    <dbReference type="NCBI Taxonomy" id="883066"/>
    <lineage>
        <taxon>Bacteria</taxon>
        <taxon>Bacillati</taxon>
        <taxon>Actinomycetota</taxon>
        <taxon>Actinomycetes</taxon>
        <taxon>Actinomycetales</taxon>
        <taxon>Actinomycetaceae</taxon>
        <taxon>Actinobaculum</taxon>
    </lineage>
</organism>
<dbReference type="eggNOG" id="COG1574">
    <property type="taxonomic scope" value="Bacteria"/>
</dbReference>